<reference evidence="1" key="1">
    <citation type="submission" date="2020-03" db="EMBL/GenBank/DDBJ databases">
        <title>The deep terrestrial virosphere.</title>
        <authorList>
            <person name="Holmfeldt K."/>
            <person name="Nilsson E."/>
            <person name="Simone D."/>
            <person name="Lopez-Fernandez M."/>
            <person name="Wu X."/>
            <person name="de Brujin I."/>
            <person name="Lundin D."/>
            <person name="Andersson A."/>
            <person name="Bertilsson S."/>
            <person name="Dopson M."/>
        </authorList>
    </citation>
    <scope>NUCLEOTIDE SEQUENCE</scope>
    <source>
        <strain evidence="1">MM415A03651</strain>
    </source>
</reference>
<dbReference type="AlphaFoldDB" id="A0A6M3JP05"/>
<proteinExistence type="predicted"/>
<name>A0A6M3JP05_9ZZZZ</name>
<evidence type="ECO:0000313" key="1">
    <source>
        <dbReference type="EMBL" id="QJA70567.1"/>
    </source>
</evidence>
<accession>A0A6M3JP05</accession>
<gene>
    <name evidence="1" type="ORF">MM415A03651_0012</name>
</gene>
<organism evidence="1">
    <name type="scientific">viral metagenome</name>
    <dbReference type="NCBI Taxonomy" id="1070528"/>
    <lineage>
        <taxon>unclassified sequences</taxon>
        <taxon>metagenomes</taxon>
        <taxon>organismal metagenomes</taxon>
    </lineage>
</organism>
<sequence length="104" mass="11882">MKHTPTPWIIRHNNKEIHDRIMEQNERGEFIGERPNLIARVGTYDQEDNAAFIVTACNSHDDVVAALEELLELLEEHQGEANWYLVRHYMRAATALAKAKGATS</sequence>
<dbReference type="EMBL" id="MT141803">
    <property type="protein sequence ID" value="QJA70567.1"/>
    <property type="molecule type" value="Genomic_DNA"/>
</dbReference>
<protein>
    <submittedName>
        <fullName evidence="1">Uncharacterized protein</fullName>
    </submittedName>
</protein>